<feature type="transmembrane region" description="Helical" evidence="7">
    <location>
        <begin position="370"/>
        <end position="387"/>
    </location>
</feature>
<evidence type="ECO:0000256" key="3">
    <source>
        <dbReference type="ARBA" id="ARBA00022475"/>
    </source>
</evidence>
<feature type="transmembrane region" description="Helical" evidence="7">
    <location>
        <begin position="288"/>
        <end position="308"/>
    </location>
</feature>
<organism evidence="8 9">
    <name type="scientific">Treponema rectale</name>
    <dbReference type="NCBI Taxonomy" id="744512"/>
    <lineage>
        <taxon>Bacteria</taxon>
        <taxon>Pseudomonadati</taxon>
        <taxon>Spirochaetota</taxon>
        <taxon>Spirochaetia</taxon>
        <taxon>Spirochaetales</taxon>
        <taxon>Treponemataceae</taxon>
        <taxon>Treponema</taxon>
    </lineage>
</organism>
<evidence type="ECO:0000256" key="1">
    <source>
        <dbReference type="ARBA" id="ARBA00004651"/>
    </source>
</evidence>
<evidence type="ECO:0000256" key="5">
    <source>
        <dbReference type="ARBA" id="ARBA00022989"/>
    </source>
</evidence>
<dbReference type="PIRSF" id="PIRSF006603">
    <property type="entry name" value="DinF"/>
    <property type="match status" value="1"/>
</dbReference>
<dbReference type="NCBIfam" id="TIGR00797">
    <property type="entry name" value="matE"/>
    <property type="match status" value="1"/>
</dbReference>
<keyword evidence="2" id="KW-0813">Transport</keyword>
<dbReference type="EMBL" id="CP031517">
    <property type="protein sequence ID" value="QOS39674.1"/>
    <property type="molecule type" value="Genomic_DNA"/>
</dbReference>
<feature type="transmembrane region" description="Helical" evidence="7">
    <location>
        <begin position="63"/>
        <end position="88"/>
    </location>
</feature>
<proteinExistence type="predicted"/>
<feature type="transmembrane region" description="Helical" evidence="7">
    <location>
        <begin position="240"/>
        <end position="268"/>
    </location>
</feature>
<dbReference type="AlphaFoldDB" id="A0A7M1XJ42"/>
<dbReference type="InterPro" id="IPR002528">
    <property type="entry name" value="MATE_fam"/>
</dbReference>
<protein>
    <submittedName>
        <fullName evidence="8">MATE family efflux transporter</fullName>
    </submittedName>
</protein>
<keyword evidence="5 7" id="KW-1133">Transmembrane helix</keyword>
<dbReference type="KEGG" id="trc:DYE49_04030"/>
<feature type="transmembrane region" description="Helical" evidence="7">
    <location>
        <begin position="21"/>
        <end position="43"/>
    </location>
</feature>
<feature type="transmembrane region" description="Helical" evidence="7">
    <location>
        <begin position="320"/>
        <end position="342"/>
    </location>
</feature>
<evidence type="ECO:0000313" key="8">
    <source>
        <dbReference type="EMBL" id="QOS39674.1"/>
    </source>
</evidence>
<dbReference type="InterPro" id="IPR048279">
    <property type="entry name" value="MdtK-like"/>
</dbReference>
<comment type="subcellular location">
    <subcellularLocation>
        <location evidence="1">Cell membrane</location>
        <topology evidence="1">Multi-pass membrane protein</topology>
    </subcellularLocation>
</comment>
<dbReference type="PANTHER" id="PTHR43549:SF3">
    <property type="entry name" value="MULTIDRUG RESISTANCE PROTEIN YPNP-RELATED"/>
    <property type="match status" value="1"/>
</dbReference>
<keyword evidence="4 7" id="KW-0812">Transmembrane</keyword>
<sequence>MKNLLNLQLDMTSGSIAKKTLIFALPVLLSGWLQLLYSAMDLIVCGNFGSPYSVGAITATSSLTYLIVSLFMGFSVGANVLIAQAFGAKNKERANKIIGATYALGLVSSIILLVVGVTCSRYFLLWMGTPSDIIDLSTTYMTIYFIGIPFTILYNFGAALLRGLGDTTKPFFFLLFAGIINVGLNFLFVITFKMDVAGVATTTVISQFISAFLVTYTLFRNKKSFANLQLKNIRFYKNETLRIIMIGIPAGLQSALFSLSNVIIQSSINSFGPMAVSGAGAQSSIESFLATGVDAFAQAGVAFVGANYGAMDEKRIKVSIFYSSLYGAIFAIVAGLLCFFFAEPLLRLYISDPEAISYGVEKMNIVETTYIIYAFVCTISSAIRGLGYSFTPMVVSLLGICGVRILYIFTLFPLEMFHSMFGLYIAYPISWLAALLVHIPCLIIISRKVFAKIKKARETSSLA</sequence>
<feature type="transmembrane region" description="Helical" evidence="7">
    <location>
        <begin position="424"/>
        <end position="445"/>
    </location>
</feature>
<dbReference type="CDD" id="cd13138">
    <property type="entry name" value="MATE_yoeA_like"/>
    <property type="match status" value="1"/>
</dbReference>
<feature type="transmembrane region" description="Helical" evidence="7">
    <location>
        <begin position="143"/>
        <end position="164"/>
    </location>
</feature>
<dbReference type="GO" id="GO:0005886">
    <property type="term" value="C:plasma membrane"/>
    <property type="evidence" value="ECO:0007669"/>
    <property type="project" value="UniProtKB-SubCell"/>
</dbReference>
<dbReference type="Pfam" id="PF01554">
    <property type="entry name" value="MatE"/>
    <property type="match status" value="2"/>
</dbReference>
<evidence type="ECO:0000256" key="2">
    <source>
        <dbReference type="ARBA" id="ARBA00022448"/>
    </source>
</evidence>
<dbReference type="InterPro" id="IPR052031">
    <property type="entry name" value="Membrane_Transporter-Flippase"/>
</dbReference>
<keyword evidence="6 7" id="KW-0472">Membrane</keyword>
<feature type="transmembrane region" description="Helical" evidence="7">
    <location>
        <begin position="196"/>
        <end position="219"/>
    </location>
</feature>
<evidence type="ECO:0000313" key="9">
    <source>
        <dbReference type="Proteomes" id="UP000593591"/>
    </source>
</evidence>
<feature type="transmembrane region" description="Helical" evidence="7">
    <location>
        <begin position="171"/>
        <end position="190"/>
    </location>
</feature>
<evidence type="ECO:0000256" key="6">
    <source>
        <dbReference type="ARBA" id="ARBA00023136"/>
    </source>
</evidence>
<evidence type="ECO:0000256" key="7">
    <source>
        <dbReference type="SAM" id="Phobius"/>
    </source>
</evidence>
<gene>
    <name evidence="8" type="ORF">DYE49_04030</name>
</gene>
<accession>A0A7M1XJ42</accession>
<dbReference type="PANTHER" id="PTHR43549">
    <property type="entry name" value="MULTIDRUG RESISTANCE PROTEIN YPNP-RELATED"/>
    <property type="match status" value="1"/>
</dbReference>
<dbReference type="Proteomes" id="UP000593591">
    <property type="component" value="Chromosome"/>
</dbReference>
<reference evidence="8 9" key="1">
    <citation type="submission" date="2018-08" db="EMBL/GenBank/DDBJ databases">
        <title>The first complete genome of Treponema rectale (CHPAT), a commensal spirochete of the bovine rectum.</title>
        <authorList>
            <person name="Staton G.J."/>
            <person name="Clegg S.R."/>
            <person name="Carter S.D."/>
            <person name="Radford A.D."/>
            <person name="Darby A."/>
            <person name="Hall N."/>
            <person name="Birtles R.J."/>
            <person name="Evans N.J."/>
        </authorList>
    </citation>
    <scope>NUCLEOTIDE SEQUENCE [LARGE SCALE GENOMIC DNA]</scope>
    <source>
        <strain evidence="8 9">CHPA</strain>
    </source>
</reference>
<feature type="transmembrane region" description="Helical" evidence="7">
    <location>
        <begin position="100"/>
        <end position="123"/>
    </location>
</feature>
<keyword evidence="3" id="KW-1003">Cell membrane</keyword>
<feature type="transmembrane region" description="Helical" evidence="7">
    <location>
        <begin position="394"/>
        <end position="412"/>
    </location>
</feature>
<dbReference type="GO" id="GO:0042910">
    <property type="term" value="F:xenobiotic transmembrane transporter activity"/>
    <property type="evidence" value="ECO:0007669"/>
    <property type="project" value="InterPro"/>
</dbReference>
<name>A0A7M1XJ42_9SPIR</name>
<dbReference type="GO" id="GO:0015297">
    <property type="term" value="F:antiporter activity"/>
    <property type="evidence" value="ECO:0007669"/>
    <property type="project" value="InterPro"/>
</dbReference>
<evidence type="ECO:0000256" key="4">
    <source>
        <dbReference type="ARBA" id="ARBA00022692"/>
    </source>
</evidence>